<proteinExistence type="predicted"/>
<name>A0ABV3TTJ0_9GAMM</name>
<accession>A0ABV3TTJ0</accession>
<dbReference type="RefSeq" id="WP_368375026.1">
    <property type="nucleotide sequence ID" value="NZ_JBFRYB010000001.1"/>
</dbReference>
<organism evidence="1 2">
    <name type="scientific">Zhongshania arctica</name>
    <dbReference type="NCBI Taxonomy" id="3238302"/>
    <lineage>
        <taxon>Bacteria</taxon>
        <taxon>Pseudomonadati</taxon>
        <taxon>Pseudomonadota</taxon>
        <taxon>Gammaproteobacteria</taxon>
        <taxon>Cellvibrionales</taxon>
        <taxon>Spongiibacteraceae</taxon>
        <taxon>Zhongshania</taxon>
    </lineage>
</organism>
<reference evidence="1 2" key="1">
    <citation type="journal article" date="2011" name="Int. J. Syst. Evol. Microbiol.">
        <title>Zhongshania antarctica gen. nov., sp. nov. and Zhongshania guokunii sp. nov., gammaproteobacteria respectively isolated from coastal attached (fast) ice and surface seawater of the Antarctic.</title>
        <authorList>
            <person name="Li H.J."/>
            <person name="Zhang X.Y."/>
            <person name="Chen C.X."/>
            <person name="Zhang Y.J."/>
            <person name="Gao Z.M."/>
            <person name="Yu Y."/>
            <person name="Chen X.L."/>
            <person name="Chen B."/>
            <person name="Zhang Y.Z."/>
        </authorList>
    </citation>
    <scope>NUCLEOTIDE SEQUENCE [LARGE SCALE GENOMIC DNA]</scope>
    <source>
        <strain evidence="1 2">R06B22</strain>
    </source>
</reference>
<dbReference type="Proteomes" id="UP001557484">
    <property type="component" value="Unassembled WGS sequence"/>
</dbReference>
<evidence type="ECO:0000313" key="2">
    <source>
        <dbReference type="Proteomes" id="UP001557484"/>
    </source>
</evidence>
<protein>
    <submittedName>
        <fullName evidence="1">Uncharacterized protein</fullName>
    </submittedName>
</protein>
<dbReference type="EMBL" id="JBFRYB010000001">
    <property type="protein sequence ID" value="MEX1664908.1"/>
    <property type="molecule type" value="Genomic_DNA"/>
</dbReference>
<gene>
    <name evidence="1" type="ORF">AB4875_05370</name>
</gene>
<evidence type="ECO:0000313" key="1">
    <source>
        <dbReference type="EMBL" id="MEX1664908.1"/>
    </source>
</evidence>
<comment type="caution">
    <text evidence="1">The sequence shown here is derived from an EMBL/GenBank/DDBJ whole genome shotgun (WGS) entry which is preliminary data.</text>
</comment>
<sequence length="225" mass="25712">MPSLKEINEDSIRRDIQELLRRFESSLPTRVDPAGLTLKSKIPFKALSLKELLYHRITSISVSAIELYDQNRRVPAYILMRSALETSALCFMLRKKLEEYLENKDIDQLDDFLMKAVSGGRDQSAKLPAINVLTCIKHVSKDFSNFGTMYKLLCEYAHPNYHGTLASFGTVDQTNIWLDLGVEKIQPPPEFGLVPFFMALLLFEKQYNGCASLIEELSNHFENKS</sequence>
<keyword evidence="2" id="KW-1185">Reference proteome</keyword>